<comment type="cofactor">
    <cofactor evidence="1">
        <name>Mg(2+)</name>
        <dbReference type="ChEBI" id="CHEBI:18420"/>
    </cofactor>
</comment>
<feature type="domain" description="Nudix hydrolase" evidence="4">
    <location>
        <begin position="11"/>
        <end position="139"/>
    </location>
</feature>
<proteinExistence type="inferred from homology"/>
<dbReference type="InterPro" id="IPR020476">
    <property type="entry name" value="Nudix_hydrolase"/>
</dbReference>
<reference evidence="5" key="1">
    <citation type="submission" date="2018-07" db="EMBL/GenBank/DDBJ databases">
        <title>Genome assembly of strain Ka43.</title>
        <authorList>
            <person name="Kukolya J."/>
            <person name="Nagy I."/>
            <person name="Horvath B."/>
            <person name="Toth A."/>
        </authorList>
    </citation>
    <scope>NUCLEOTIDE SEQUENCE</scope>
    <source>
        <strain evidence="5">KB43</strain>
    </source>
</reference>
<dbReference type="SUPFAM" id="SSF55811">
    <property type="entry name" value="Nudix"/>
    <property type="match status" value="1"/>
</dbReference>
<dbReference type="PANTHER" id="PTHR43736">
    <property type="entry name" value="ADP-RIBOSE PYROPHOSPHATASE"/>
    <property type="match status" value="1"/>
</dbReference>
<evidence type="ECO:0000259" key="4">
    <source>
        <dbReference type="PROSITE" id="PS51462"/>
    </source>
</evidence>
<dbReference type="GO" id="GO:0016787">
    <property type="term" value="F:hydrolase activity"/>
    <property type="evidence" value="ECO:0007669"/>
    <property type="project" value="UniProtKB-KW"/>
</dbReference>
<dbReference type="PRINTS" id="PR00502">
    <property type="entry name" value="NUDIXFAMILY"/>
</dbReference>
<dbReference type="AlphaFoldDB" id="A0A928V7Z4"/>
<keyword evidence="2 3" id="KW-0378">Hydrolase</keyword>
<dbReference type="EMBL" id="PRDL01000001">
    <property type="protein sequence ID" value="MBE8718179.1"/>
    <property type="molecule type" value="Genomic_DNA"/>
</dbReference>
<comment type="caution">
    <text evidence="5">The sequence shown here is derived from an EMBL/GenBank/DDBJ whole genome shotgun (WGS) entry which is preliminary data.</text>
</comment>
<dbReference type="InterPro" id="IPR020084">
    <property type="entry name" value="NUDIX_hydrolase_CS"/>
</dbReference>
<dbReference type="Pfam" id="PF00293">
    <property type="entry name" value="NUDIX"/>
    <property type="match status" value="1"/>
</dbReference>
<dbReference type="PROSITE" id="PS00893">
    <property type="entry name" value="NUDIX_BOX"/>
    <property type="match status" value="1"/>
</dbReference>
<dbReference type="InterPro" id="IPR015797">
    <property type="entry name" value="NUDIX_hydrolase-like_dom_sf"/>
</dbReference>
<dbReference type="PANTHER" id="PTHR43736:SF1">
    <property type="entry name" value="DIHYDRONEOPTERIN TRIPHOSPHATE DIPHOSPHATASE"/>
    <property type="match status" value="1"/>
</dbReference>
<accession>A0A928V7Z4</accession>
<sequence>MDQTGGNLMSEPRLGCGAAIIRDGYILLIQRVKEPEAGHWGFPGGKVDFLETVEHAVTREIAEEVGIHVREMTLLCVVDQIDPDKKIHWVAPVYKVSKFDGEPHLIEPDKHLGLGWFSLETLPELLTVATRTALPLLRNELA</sequence>
<dbReference type="RefSeq" id="WP_193910526.1">
    <property type="nucleotide sequence ID" value="NZ_PRDL01000001.1"/>
</dbReference>
<organism evidence="5 6">
    <name type="scientific">Cellvibrio polysaccharolyticus</name>
    <dbReference type="NCBI Taxonomy" id="2082724"/>
    <lineage>
        <taxon>Bacteria</taxon>
        <taxon>Pseudomonadati</taxon>
        <taxon>Pseudomonadota</taxon>
        <taxon>Gammaproteobacteria</taxon>
        <taxon>Cellvibrionales</taxon>
        <taxon>Cellvibrionaceae</taxon>
        <taxon>Cellvibrio</taxon>
    </lineage>
</organism>
<protein>
    <submittedName>
        <fullName evidence="5">NUDIX domain-containing protein</fullName>
    </submittedName>
</protein>
<gene>
    <name evidence="5" type="ORF">C4F51_13375</name>
</gene>
<evidence type="ECO:0000313" key="6">
    <source>
        <dbReference type="Proteomes" id="UP000652567"/>
    </source>
</evidence>
<evidence type="ECO:0000256" key="1">
    <source>
        <dbReference type="ARBA" id="ARBA00001946"/>
    </source>
</evidence>
<dbReference type="CDD" id="cd04679">
    <property type="entry name" value="NUDIX_MutT_Nudt1"/>
    <property type="match status" value="1"/>
</dbReference>
<dbReference type="Gene3D" id="3.90.79.10">
    <property type="entry name" value="Nucleoside Triphosphate Pyrophosphohydrolase"/>
    <property type="match status" value="1"/>
</dbReference>
<name>A0A928V7Z4_9GAMM</name>
<keyword evidence="6" id="KW-1185">Reference proteome</keyword>
<evidence type="ECO:0000313" key="5">
    <source>
        <dbReference type="EMBL" id="MBE8718179.1"/>
    </source>
</evidence>
<dbReference type="InterPro" id="IPR000086">
    <property type="entry name" value="NUDIX_hydrolase_dom"/>
</dbReference>
<dbReference type="Proteomes" id="UP000652567">
    <property type="component" value="Unassembled WGS sequence"/>
</dbReference>
<dbReference type="PROSITE" id="PS51462">
    <property type="entry name" value="NUDIX"/>
    <property type="match status" value="1"/>
</dbReference>
<comment type="similarity">
    <text evidence="3">Belongs to the Nudix hydrolase family.</text>
</comment>
<evidence type="ECO:0000256" key="2">
    <source>
        <dbReference type="ARBA" id="ARBA00022801"/>
    </source>
</evidence>
<evidence type="ECO:0000256" key="3">
    <source>
        <dbReference type="RuleBase" id="RU003476"/>
    </source>
</evidence>